<evidence type="ECO:0000256" key="1">
    <source>
        <dbReference type="SAM" id="MobiDB-lite"/>
    </source>
</evidence>
<protein>
    <submittedName>
        <fullName evidence="2">Uncharacterized protein</fullName>
    </submittedName>
</protein>
<dbReference type="Proteomes" id="UP001159427">
    <property type="component" value="Unassembled WGS sequence"/>
</dbReference>
<evidence type="ECO:0000313" key="3">
    <source>
        <dbReference type="Proteomes" id="UP001159427"/>
    </source>
</evidence>
<feature type="region of interest" description="Disordered" evidence="1">
    <location>
        <begin position="1"/>
        <end position="29"/>
    </location>
</feature>
<keyword evidence="3" id="KW-1185">Reference proteome</keyword>
<proteinExistence type="predicted"/>
<reference evidence="2 3" key="1">
    <citation type="submission" date="2022-05" db="EMBL/GenBank/DDBJ databases">
        <authorList>
            <consortium name="Genoscope - CEA"/>
            <person name="William W."/>
        </authorList>
    </citation>
    <scope>NUCLEOTIDE SEQUENCE [LARGE SCALE GENOMIC DNA]</scope>
</reference>
<feature type="region of interest" description="Disordered" evidence="1">
    <location>
        <begin position="47"/>
        <end position="77"/>
    </location>
</feature>
<sequence>MELRRSMREKKPPQHLQDFHLDSTESPQTRAIRDELNQVESLLESLIPEAGKQSASAKKLQPPTFTPKEEKQSAASISKLPNENLKLELKQTPAKIELFLLSPRWHTKELKALEESLGDPILLGLSDELADPAQKLLEPSTTPRGKRQLQLQLYF</sequence>
<accession>A0ABN8LWL4</accession>
<feature type="non-terminal residue" evidence="2">
    <location>
        <position position="155"/>
    </location>
</feature>
<evidence type="ECO:0000313" key="2">
    <source>
        <dbReference type="EMBL" id="CAH3021524.1"/>
    </source>
</evidence>
<gene>
    <name evidence="2" type="ORF">PEVE_00011692</name>
</gene>
<name>A0ABN8LWL4_9CNID</name>
<organism evidence="2 3">
    <name type="scientific">Porites evermanni</name>
    <dbReference type="NCBI Taxonomy" id="104178"/>
    <lineage>
        <taxon>Eukaryota</taxon>
        <taxon>Metazoa</taxon>
        <taxon>Cnidaria</taxon>
        <taxon>Anthozoa</taxon>
        <taxon>Hexacorallia</taxon>
        <taxon>Scleractinia</taxon>
        <taxon>Fungiina</taxon>
        <taxon>Poritidae</taxon>
        <taxon>Porites</taxon>
    </lineage>
</organism>
<dbReference type="EMBL" id="CALNXI010000185">
    <property type="protein sequence ID" value="CAH3021524.1"/>
    <property type="molecule type" value="Genomic_DNA"/>
</dbReference>
<comment type="caution">
    <text evidence="2">The sequence shown here is derived from an EMBL/GenBank/DDBJ whole genome shotgun (WGS) entry which is preliminary data.</text>
</comment>
<feature type="compositionally biased region" description="Basic and acidic residues" evidence="1">
    <location>
        <begin position="1"/>
        <end position="23"/>
    </location>
</feature>